<keyword evidence="8 15" id="KW-0460">Magnesium</keyword>
<keyword evidence="11 15" id="KW-0464">Manganese</keyword>
<feature type="binding site" evidence="13">
    <location>
        <position position="88"/>
    </location>
    <ligand>
        <name>D-threo-isocitrate</name>
        <dbReference type="ChEBI" id="CHEBI:15562"/>
    </ligand>
</feature>
<reference evidence="19 20" key="1">
    <citation type="submission" date="2019-11" db="EMBL/GenBank/DDBJ databases">
        <title>Pseudodesulfovibrio alkaliphilus, sp. nov., an alkaliphilic sulfate-reducing bacteria from mud volcano of Taman peninsula, Russia.</title>
        <authorList>
            <person name="Frolova A."/>
            <person name="Merkel A.Y."/>
            <person name="Slobodkin A.I."/>
        </authorList>
    </citation>
    <scope>NUCLEOTIDE SEQUENCE [LARGE SCALE GENOMIC DNA]</scope>
    <source>
        <strain evidence="19 20">F-1</strain>
    </source>
</reference>
<dbReference type="EMBL" id="WODC01000001">
    <property type="protein sequence ID" value="MUM76424.1"/>
    <property type="molecule type" value="Genomic_DNA"/>
</dbReference>
<accession>A0A7K1KK19</accession>
<comment type="similarity">
    <text evidence="2">Belongs to the isocitrate and isopropylmalate dehydrogenases family.</text>
</comment>
<organism evidence="19 20">
    <name type="scientific">Pseudodesulfovibrio alkaliphilus</name>
    <dbReference type="NCBI Taxonomy" id="2661613"/>
    <lineage>
        <taxon>Bacteria</taxon>
        <taxon>Pseudomonadati</taxon>
        <taxon>Thermodesulfobacteriota</taxon>
        <taxon>Desulfovibrionia</taxon>
        <taxon>Desulfovibrionales</taxon>
        <taxon>Desulfovibrionaceae</taxon>
    </lineage>
</organism>
<dbReference type="InterPro" id="IPR004439">
    <property type="entry name" value="Isocitrate_DH_NADP_dimer_prok"/>
</dbReference>
<evidence type="ECO:0000313" key="19">
    <source>
        <dbReference type="EMBL" id="MUM76424.1"/>
    </source>
</evidence>
<keyword evidence="10" id="KW-0560">Oxidoreductase</keyword>
<feature type="binding site" evidence="13">
    <location>
        <position position="128"/>
    </location>
    <ligand>
        <name>D-threo-isocitrate</name>
        <dbReference type="ChEBI" id="CHEBI:15562"/>
    </ligand>
</feature>
<evidence type="ECO:0000256" key="8">
    <source>
        <dbReference type="ARBA" id="ARBA00022842"/>
    </source>
</evidence>
<comment type="cofactor">
    <cofactor evidence="15">
        <name>Mg(2+)</name>
        <dbReference type="ChEBI" id="CHEBI:18420"/>
    </cofactor>
    <cofactor evidence="15">
        <name>Mn(2+)</name>
        <dbReference type="ChEBI" id="CHEBI:29035"/>
    </cofactor>
    <text evidence="15">Binds 1 Mg(2+) or Mn(2+) ion per subunit.</text>
</comment>
<evidence type="ECO:0000256" key="1">
    <source>
        <dbReference type="ARBA" id="ARBA00001936"/>
    </source>
</evidence>
<evidence type="ECO:0000256" key="13">
    <source>
        <dbReference type="PIRSR" id="PIRSR604439-1"/>
    </source>
</evidence>
<feature type="binding site" evidence="15">
    <location>
        <position position="271"/>
    </location>
    <ligand>
        <name>Mg(2+)</name>
        <dbReference type="ChEBI" id="CHEBI:18420"/>
    </ligand>
</feature>
<dbReference type="SUPFAM" id="SSF53659">
    <property type="entry name" value="Isocitrate/Isopropylmalate dehydrogenase-like"/>
    <property type="match status" value="1"/>
</dbReference>
<dbReference type="NCBIfam" id="NF005425">
    <property type="entry name" value="PRK07006.1"/>
    <property type="match status" value="1"/>
</dbReference>
<evidence type="ECO:0000256" key="5">
    <source>
        <dbReference type="ARBA" id="ARBA00022435"/>
    </source>
</evidence>
<evidence type="ECO:0000313" key="20">
    <source>
        <dbReference type="Proteomes" id="UP000461162"/>
    </source>
</evidence>
<dbReference type="PANTHER" id="PTHR43504">
    <property type="entry name" value="ISOCITRATE DEHYDROGENASE [NADP]"/>
    <property type="match status" value="1"/>
</dbReference>
<evidence type="ECO:0000256" key="9">
    <source>
        <dbReference type="ARBA" id="ARBA00022857"/>
    </source>
</evidence>
<dbReference type="Proteomes" id="UP000461162">
    <property type="component" value="Unassembled WGS sequence"/>
</dbReference>
<dbReference type="EC" id="1.1.1.42" evidence="4"/>
<keyword evidence="7" id="KW-0479">Metal-binding</keyword>
<keyword evidence="9 14" id="KW-0521">NADP</keyword>
<feature type="binding site" evidence="13">
    <location>
        <position position="94"/>
    </location>
    <ligand>
        <name>D-threo-isocitrate</name>
        <dbReference type="ChEBI" id="CHEBI:15562"/>
    </ligand>
</feature>
<dbReference type="GO" id="GO:0000287">
    <property type="term" value="F:magnesium ion binding"/>
    <property type="evidence" value="ECO:0007669"/>
    <property type="project" value="InterPro"/>
</dbReference>
<evidence type="ECO:0000256" key="15">
    <source>
        <dbReference type="PIRSR" id="PIRSR604439-3"/>
    </source>
</evidence>
<dbReference type="InterPro" id="IPR024084">
    <property type="entry name" value="IsoPropMal-DH-like_dom"/>
</dbReference>
<dbReference type="RefSeq" id="WP_155932020.1">
    <property type="nucleotide sequence ID" value="NZ_WODC01000001.1"/>
</dbReference>
<keyword evidence="6" id="KW-0816">Tricarboxylic acid cycle</keyword>
<dbReference type="Gene3D" id="3.40.718.10">
    <property type="entry name" value="Isopropylmalate Dehydrogenase"/>
    <property type="match status" value="1"/>
</dbReference>
<dbReference type="InterPro" id="IPR019818">
    <property type="entry name" value="IsoCit/isopropylmalate_DH_CS"/>
</dbReference>
<feature type="binding site" evidence="14">
    <location>
        <position position="316"/>
    </location>
    <ligand>
        <name>NADP(+)</name>
        <dbReference type="ChEBI" id="CHEBI:58349"/>
    </ligand>
</feature>
<comment type="subunit">
    <text evidence="3">Homodimer.</text>
</comment>
<evidence type="ECO:0000259" key="18">
    <source>
        <dbReference type="SMART" id="SM01329"/>
    </source>
</evidence>
<feature type="modified residue" description="Phosphoserine" evidence="17">
    <location>
        <position position="88"/>
    </location>
</feature>
<feature type="binding site" evidence="13">
    <location>
        <position position="104"/>
    </location>
    <ligand>
        <name>D-threo-isocitrate</name>
        <dbReference type="ChEBI" id="CHEBI:15562"/>
    </ligand>
</feature>
<dbReference type="PANTHER" id="PTHR43504:SF1">
    <property type="entry name" value="ISOCITRATE DEHYDROGENASE [NADP]"/>
    <property type="match status" value="1"/>
</dbReference>
<evidence type="ECO:0000256" key="7">
    <source>
        <dbReference type="ARBA" id="ARBA00022723"/>
    </source>
</evidence>
<feature type="site" description="Critical for catalysis" evidence="16">
    <location>
        <position position="202"/>
    </location>
</feature>
<sequence>MAEKTIYYIEGDGIGPEVWKAGRPVLDAAVAKVYGTANSLNWVELLAGERAYAETGEHLPKATMDALAGAELAMKGPLQTPVGKGFRSLNVTLRQVFDLYACIRPIKYFKGIESPVKRPDLVDMTVFRENTEDVYAGIEYQSGSAEAKKLIEFLADELGAKVDMSAGVGIKPITPAGSKRLVKRAIDFALEHGKPSVTLVHKGNIMKHTEGGFRAWGYELAEQEYAGRVVREGEDGSGVVIKDRIADAMFQNVLMYPEQYSVIATTNLNGDYISDALAAQVGGLGLAPGVNMGDTLAFFEPTHGTAPTIAGKDMANPGSLILSGAMLLEHIGWTEAASLIHAAMEKTLQDGRVTVDLAAQIPGATQVGCREFGEILLANL</sequence>
<feature type="modified residue" description="N6-succinyllysine" evidence="17">
    <location>
        <position position="75"/>
    </location>
</feature>
<dbReference type="PROSITE" id="PS00470">
    <property type="entry name" value="IDH_IMDH"/>
    <property type="match status" value="1"/>
</dbReference>
<comment type="caution">
    <text evidence="19">The sequence shown here is derived from an EMBL/GenBank/DDBJ whole genome shotgun (WGS) entry which is preliminary data.</text>
</comment>
<evidence type="ECO:0000256" key="3">
    <source>
        <dbReference type="ARBA" id="ARBA00011738"/>
    </source>
</evidence>
<evidence type="ECO:0000256" key="16">
    <source>
        <dbReference type="PIRSR" id="PIRSR604439-4"/>
    </source>
</evidence>
<evidence type="ECO:0000256" key="2">
    <source>
        <dbReference type="ARBA" id="ARBA00007769"/>
    </source>
</evidence>
<evidence type="ECO:0000256" key="6">
    <source>
        <dbReference type="ARBA" id="ARBA00022532"/>
    </source>
</evidence>
<comment type="cofactor">
    <cofactor evidence="1">
        <name>Mn(2+)</name>
        <dbReference type="ChEBI" id="CHEBI:29035"/>
    </cofactor>
</comment>
<protein>
    <recommendedName>
        <fullName evidence="4">isocitrate dehydrogenase (NADP(+))</fullName>
        <ecNumber evidence="4">1.1.1.42</ecNumber>
    </recommendedName>
</protein>
<keyword evidence="20" id="KW-1185">Reference proteome</keyword>
<feature type="site" description="Critical for catalysis" evidence="16">
    <location>
        <position position="135"/>
    </location>
</feature>
<dbReference type="GO" id="GO:0006097">
    <property type="term" value="P:glyoxylate cycle"/>
    <property type="evidence" value="ECO:0007669"/>
    <property type="project" value="UniProtKB-KW"/>
</dbReference>
<feature type="binding site" evidence="13">
    <location>
        <position position="90"/>
    </location>
    <ligand>
        <name>D-threo-isocitrate</name>
        <dbReference type="ChEBI" id="CHEBI:15562"/>
    </ligand>
</feature>
<feature type="domain" description="Isopropylmalate dehydrogenase-like" evidence="18">
    <location>
        <begin position="5"/>
        <end position="376"/>
    </location>
</feature>
<evidence type="ECO:0000256" key="14">
    <source>
        <dbReference type="PIRSR" id="PIRSR604439-2"/>
    </source>
</evidence>
<dbReference type="AlphaFoldDB" id="A0A7K1KK19"/>
<dbReference type="GO" id="GO:0006099">
    <property type="term" value="P:tricarboxylic acid cycle"/>
    <property type="evidence" value="ECO:0007669"/>
    <property type="project" value="UniProtKB-KW"/>
</dbReference>
<evidence type="ECO:0000256" key="10">
    <source>
        <dbReference type="ARBA" id="ARBA00023002"/>
    </source>
</evidence>
<evidence type="ECO:0000256" key="11">
    <source>
        <dbReference type="ARBA" id="ARBA00023211"/>
    </source>
</evidence>
<keyword evidence="5" id="KW-0329">Glyoxylate bypass</keyword>
<proteinExistence type="inferred from homology"/>
<dbReference type="GO" id="GO:0004450">
    <property type="term" value="F:isocitrate dehydrogenase (NADP+) activity"/>
    <property type="evidence" value="ECO:0007669"/>
    <property type="project" value="UniProtKB-EC"/>
</dbReference>
<comment type="catalytic activity">
    <reaction evidence="12">
        <text>D-threo-isocitrate + NADP(+) = 2-oxoglutarate + CO2 + NADPH</text>
        <dbReference type="Rhea" id="RHEA:19629"/>
        <dbReference type="ChEBI" id="CHEBI:15562"/>
        <dbReference type="ChEBI" id="CHEBI:16526"/>
        <dbReference type="ChEBI" id="CHEBI:16810"/>
        <dbReference type="ChEBI" id="CHEBI:57783"/>
        <dbReference type="ChEBI" id="CHEBI:58349"/>
        <dbReference type="EC" id="1.1.1.42"/>
    </reaction>
</comment>
<gene>
    <name evidence="19" type="ORF">GKC30_02110</name>
</gene>
<evidence type="ECO:0000256" key="4">
    <source>
        <dbReference type="ARBA" id="ARBA00013013"/>
    </source>
</evidence>
<evidence type="ECO:0000256" key="17">
    <source>
        <dbReference type="PIRSR" id="PIRSR604439-5"/>
    </source>
</evidence>
<dbReference type="GO" id="GO:0051287">
    <property type="term" value="F:NAD binding"/>
    <property type="evidence" value="ECO:0007669"/>
    <property type="project" value="InterPro"/>
</dbReference>
<feature type="modified residue" description="N6-acetyllysine" evidence="17">
    <location>
        <position position="117"/>
    </location>
</feature>
<dbReference type="SMART" id="SM01329">
    <property type="entry name" value="Iso_dh"/>
    <property type="match status" value="1"/>
</dbReference>
<dbReference type="Pfam" id="PF00180">
    <property type="entry name" value="Iso_dh"/>
    <property type="match status" value="1"/>
</dbReference>
<evidence type="ECO:0000256" key="12">
    <source>
        <dbReference type="ARBA" id="ARBA00023554"/>
    </source>
</evidence>
<name>A0A7K1KK19_9BACT</name>